<dbReference type="Gene3D" id="3.90.180.10">
    <property type="entry name" value="Medium-chain alcohol dehydrogenases, catalytic domain"/>
    <property type="match status" value="1"/>
</dbReference>
<sequence length="667" mass="72125">MPISNRQLIYANTPSPAIDPSLTNGTFKLNPTSIPDQIPNDKVLVRVHYLSLDPAMRQWLTAKRSYIAPVERGSVMRGQSIAQVIAVGSELQSQYKVGDWVVAYSGWQEYCLLGPKEAQKVVVPPGCQPTDAMSVLGMTGLTAYFGMIEVGQPKPGDTVVVSGAAGATGMVAGQIAKVKGAKRVVGIAGSADKCEFLVKELGFDAAINYKDKDWKKQLKEATPEYIDVYFDNVGGEILDACLARAQKDSRFAICGAISQYNSAKPQGPASFMNVISQRITMKGFIVFDYAKKYDIALKDLSTWLTQGKIKRKEHIIRGGLEAAPQGLVSLYEGANTGKMMVEVAPVSEAVGAKAKLPFTATSHRSVSEEVRMEAQSSNQTFKLDNLFNVKGKVALITGGGSGIGLMATQALAVNGAKVYITGRTGEKLDRVVELYGKNIPGEIIPITADITDKKSIEKLVQEISSRESHLSILINNAGITSHSQTVEHEEPAELRKSLFDDPASKPEEWESVFRTNVTQLFFTTTAFLPLLVKGSEKEYGWSSTVINISSISGIVKVSQHHFAYNASKAAAIHLSKMLAHEISSSKLKIRVNNIAPGVFPSEMTAGESDEKQKSFIPKEKYEQKVPAGRPGKDEDMASAVLFTATNQYLNGQTIVVDGGYVLAAGTV</sequence>
<feature type="compositionally biased region" description="Basic and acidic residues" evidence="4">
    <location>
        <begin position="608"/>
        <end position="623"/>
    </location>
</feature>
<name>A0A8H4GT04_9EURO</name>
<gene>
    <name evidence="6" type="ORF">CNMCM6805_002540</name>
</gene>
<reference evidence="6" key="1">
    <citation type="journal article" date="2020" name="bioRxiv">
        <title>Genomic and phenotypic heterogeneity of clinical isolates of the human pathogens Aspergillus fumigatus, Aspergillus lentulus and Aspergillus fumigatiaffinis.</title>
        <authorList>
            <person name="dos Santos R.A.C."/>
            <person name="Steenwyk J.L."/>
            <person name="Rivero-Menendez O."/>
            <person name="Mead M.E."/>
            <person name="Silva L.P."/>
            <person name="Bastos R.W."/>
            <person name="Alastruey-Izquierdo A."/>
            <person name="Goldman G.H."/>
            <person name="Rokas A."/>
        </authorList>
    </citation>
    <scope>NUCLEOTIDE SEQUENCE</scope>
    <source>
        <strain evidence="6">CNM-CM6805</strain>
    </source>
</reference>
<dbReference type="GO" id="GO:0016491">
    <property type="term" value="F:oxidoreductase activity"/>
    <property type="evidence" value="ECO:0007669"/>
    <property type="project" value="UniProtKB-KW"/>
</dbReference>
<dbReference type="SMART" id="SM00829">
    <property type="entry name" value="PKS_ER"/>
    <property type="match status" value="1"/>
</dbReference>
<dbReference type="PANTHER" id="PTHR43618:SF4">
    <property type="entry name" value="SHORT CHAIN DEHYDROGENASE_REDUCTASE FAMILY (AFU_ORTHOLOGUE AFUA_7G04540)"/>
    <property type="match status" value="1"/>
</dbReference>
<dbReference type="Pfam" id="PF16884">
    <property type="entry name" value="ADH_N_2"/>
    <property type="match status" value="1"/>
</dbReference>
<dbReference type="SUPFAM" id="SSF51735">
    <property type="entry name" value="NAD(P)-binding Rossmann-fold domains"/>
    <property type="match status" value="2"/>
</dbReference>
<evidence type="ECO:0000256" key="1">
    <source>
        <dbReference type="ARBA" id="ARBA00006484"/>
    </source>
</evidence>
<dbReference type="Gene3D" id="3.40.50.720">
    <property type="entry name" value="NAD(P)-binding Rossmann-like Domain"/>
    <property type="match status" value="2"/>
</dbReference>
<dbReference type="InterPro" id="IPR002347">
    <property type="entry name" value="SDR_fam"/>
</dbReference>
<protein>
    <recommendedName>
        <fullName evidence="5">Enoyl reductase (ER) domain-containing protein</fullName>
    </recommendedName>
</protein>
<dbReference type="FunFam" id="3.40.50.720:FF:000121">
    <property type="entry name" value="Prostaglandin reductase 2"/>
    <property type="match status" value="1"/>
</dbReference>
<dbReference type="InterPro" id="IPR041694">
    <property type="entry name" value="ADH_N_2"/>
</dbReference>
<reference evidence="6" key="2">
    <citation type="submission" date="2020-04" db="EMBL/GenBank/DDBJ databases">
        <authorList>
            <person name="Santos R.A.C."/>
            <person name="Steenwyk J.L."/>
            <person name="Rivero-Menendez O."/>
            <person name="Mead M.E."/>
            <person name="Silva L.P."/>
            <person name="Bastos R.W."/>
            <person name="Alastruey-Izquierdo A."/>
            <person name="Goldman G.H."/>
            <person name="Rokas A."/>
        </authorList>
    </citation>
    <scope>NUCLEOTIDE SEQUENCE</scope>
    <source>
        <strain evidence="6">CNM-CM6805</strain>
    </source>
</reference>
<organism evidence="6 7">
    <name type="scientific">Aspergillus fumigatiaffinis</name>
    <dbReference type="NCBI Taxonomy" id="340414"/>
    <lineage>
        <taxon>Eukaryota</taxon>
        <taxon>Fungi</taxon>
        <taxon>Dikarya</taxon>
        <taxon>Ascomycota</taxon>
        <taxon>Pezizomycotina</taxon>
        <taxon>Eurotiomycetes</taxon>
        <taxon>Eurotiomycetidae</taxon>
        <taxon>Eurotiales</taxon>
        <taxon>Aspergillaceae</taxon>
        <taxon>Aspergillus</taxon>
        <taxon>Aspergillus subgen. Fumigati</taxon>
    </lineage>
</organism>
<evidence type="ECO:0000313" key="6">
    <source>
        <dbReference type="EMBL" id="KAF4227914.1"/>
    </source>
</evidence>
<feature type="region of interest" description="Disordered" evidence="4">
    <location>
        <begin position="602"/>
        <end position="632"/>
    </location>
</feature>
<accession>A0A8H4GT04</accession>
<proteinExistence type="inferred from homology"/>
<dbReference type="Pfam" id="PF00106">
    <property type="entry name" value="adh_short"/>
    <property type="match status" value="1"/>
</dbReference>
<dbReference type="FunFam" id="3.40.50.720:FF:000084">
    <property type="entry name" value="Short-chain dehydrogenase reductase"/>
    <property type="match status" value="1"/>
</dbReference>
<dbReference type="OrthoDB" id="809632at2759"/>
<dbReference type="InterPro" id="IPR013149">
    <property type="entry name" value="ADH-like_C"/>
</dbReference>
<evidence type="ECO:0000256" key="4">
    <source>
        <dbReference type="SAM" id="MobiDB-lite"/>
    </source>
</evidence>
<dbReference type="CDD" id="cd05288">
    <property type="entry name" value="PGDH"/>
    <property type="match status" value="1"/>
</dbReference>
<evidence type="ECO:0000259" key="5">
    <source>
        <dbReference type="SMART" id="SM00829"/>
    </source>
</evidence>
<keyword evidence="7" id="KW-1185">Reference proteome</keyword>
<dbReference type="PANTHER" id="PTHR43618">
    <property type="entry name" value="7-ALPHA-HYDROXYSTEROID DEHYDROGENASE"/>
    <property type="match status" value="1"/>
</dbReference>
<dbReference type="PRINTS" id="PR00080">
    <property type="entry name" value="SDRFAMILY"/>
</dbReference>
<comment type="similarity">
    <text evidence="1">Belongs to the short-chain dehydrogenases/reductases (SDR) family.</text>
</comment>
<dbReference type="InterPro" id="IPR020843">
    <property type="entry name" value="ER"/>
</dbReference>
<dbReference type="Pfam" id="PF00107">
    <property type="entry name" value="ADH_zinc_N"/>
    <property type="match status" value="1"/>
</dbReference>
<evidence type="ECO:0000313" key="7">
    <source>
        <dbReference type="Proteomes" id="UP000653565"/>
    </source>
</evidence>
<comment type="caution">
    <text evidence="6">The sequence shown here is derived from an EMBL/GenBank/DDBJ whole genome shotgun (WGS) entry which is preliminary data.</text>
</comment>
<dbReference type="GO" id="GO:0044550">
    <property type="term" value="P:secondary metabolite biosynthetic process"/>
    <property type="evidence" value="ECO:0007669"/>
    <property type="project" value="UniProtKB-ARBA"/>
</dbReference>
<dbReference type="InterPro" id="IPR011032">
    <property type="entry name" value="GroES-like_sf"/>
</dbReference>
<dbReference type="Proteomes" id="UP000653565">
    <property type="component" value="Unassembled WGS sequence"/>
</dbReference>
<dbReference type="InterPro" id="IPR036291">
    <property type="entry name" value="NAD(P)-bd_dom_sf"/>
</dbReference>
<feature type="domain" description="Enoyl reductase (ER)" evidence="5">
    <location>
        <begin position="25"/>
        <end position="341"/>
    </location>
</feature>
<dbReference type="SUPFAM" id="SSF50129">
    <property type="entry name" value="GroES-like"/>
    <property type="match status" value="1"/>
</dbReference>
<dbReference type="InterPro" id="IPR052178">
    <property type="entry name" value="Sec_Metab_Biosynth_SDR"/>
</dbReference>
<dbReference type="PROSITE" id="PS00061">
    <property type="entry name" value="ADH_SHORT"/>
    <property type="match status" value="1"/>
</dbReference>
<dbReference type="PRINTS" id="PR00081">
    <property type="entry name" value="GDHRDH"/>
</dbReference>
<evidence type="ECO:0000256" key="3">
    <source>
        <dbReference type="ARBA" id="ARBA00023002"/>
    </source>
</evidence>
<dbReference type="AlphaFoldDB" id="A0A8H4GT04"/>
<keyword evidence="2" id="KW-0521">NADP</keyword>
<dbReference type="InterPro" id="IPR020904">
    <property type="entry name" value="Sc_DH/Rdtase_CS"/>
</dbReference>
<evidence type="ECO:0000256" key="2">
    <source>
        <dbReference type="ARBA" id="ARBA00022857"/>
    </source>
</evidence>
<keyword evidence="3" id="KW-0560">Oxidoreductase</keyword>
<dbReference type="EMBL" id="JAAAPX010000164">
    <property type="protein sequence ID" value="KAF4227914.1"/>
    <property type="molecule type" value="Genomic_DNA"/>
</dbReference>